<evidence type="ECO:0000256" key="12">
    <source>
        <dbReference type="ARBA" id="ARBA00023136"/>
    </source>
</evidence>
<comment type="similarity">
    <text evidence="16">Belongs to the amiloride-sensitive sodium channel (TC 1.A.6) family.</text>
</comment>
<feature type="compositionally biased region" description="Polar residues" evidence="17">
    <location>
        <begin position="1690"/>
        <end position="1704"/>
    </location>
</feature>
<dbReference type="PANTHER" id="PTHR13129:SF4">
    <property type="entry name" value="DDB1- AND CUL4-ASSOCIATED FACTOR 1"/>
    <property type="match status" value="1"/>
</dbReference>
<dbReference type="PRINTS" id="PR01078">
    <property type="entry name" value="AMINACHANNEL"/>
</dbReference>
<evidence type="ECO:0000256" key="14">
    <source>
        <dbReference type="ARBA" id="ARBA00023242"/>
    </source>
</evidence>
<feature type="compositionally biased region" description="Acidic residues" evidence="17">
    <location>
        <begin position="2252"/>
        <end position="2267"/>
    </location>
</feature>
<dbReference type="GO" id="GO:0005634">
    <property type="term" value="C:nucleus"/>
    <property type="evidence" value="ECO:0007669"/>
    <property type="project" value="UniProtKB-SubCell"/>
</dbReference>
<dbReference type="UniPathway" id="UPA00143"/>
<dbReference type="Pfam" id="PF08513">
    <property type="entry name" value="LisH"/>
    <property type="match status" value="1"/>
</dbReference>
<feature type="region of interest" description="Disordered" evidence="17">
    <location>
        <begin position="2183"/>
        <end position="2267"/>
    </location>
</feature>
<dbReference type="PROSITE" id="PS50896">
    <property type="entry name" value="LISH"/>
    <property type="match status" value="1"/>
</dbReference>
<evidence type="ECO:0000256" key="13">
    <source>
        <dbReference type="ARBA" id="ARBA00023201"/>
    </source>
</evidence>
<dbReference type="GO" id="GO:0016567">
    <property type="term" value="P:protein ubiquitination"/>
    <property type="evidence" value="ECO:0007669"/>
    <property type="project" value="UniProtKB-UniPathway"/>
</dbReference>
<dbReference type="SMART" id="SM00667">
    <property type="entry name" value="LisH"/>
    <property type="match status" value="1"/>
</dbReference>
<gene>
    <name evidence="19" type="ORF">TTAC_LOCUS8734</name>
</gene>
<reference evidence="19 20" key="2">
    <citation type="submission" date="2018-11" db="EMBL/GenBank/DDBJ databases">
        <authorList>
            <consortium name="Pathogen Informatics"/>
        </authorList>
    </citation>
    <scope>NUCLEOTIDE SEQUENCE [LARGE SCALE GENOMIC DNA]</scope>
</reference>
<evidence type="ECO:0000256" key="17">
    <source>
        <dbReference type="SAM" id="MobiDB-lite"/>
    </source>
</evidence>
<dbReference type="GO" id="GO:0080008">
    <property type="term" value="C:Cul4-RING E3 ubiquitin ligase complex"/>
    <property type="evidence" value="ECO:0007669"/>
    <property type="project" value="TreeGrafter"/>
</dbReference>
<evidence type="ECO:0000256" key="9">
    <source>
        <dbReference type="ARBA" id="ARBA00022989"/>
    </source>
</evidence>
<dbReference type="PANTHER" id="PTHR13129">
    <property type="entry name" value="VPRBP PROTEIN-RELATED"/>
    <property type="match status" value="1"/>
</dbReference>
<keyword evidence="11 16" id="KW-0406">Ion transport</keyword>
<dbReference type="SUPFAM" id="SSF48371">
    <property type="entry name" value="ARM repeat"/>
    <property type="match status" value="1"/>
</dbReference>
<comment type="pathway">
    <text evidence="3">Protein modification; protein ubiquitination.</text>
</comment>
<comment type="subcellular location">
    <subcellularLocation>
        <location evidence="2">Membrane</location>
        <topology evidence="2">Multi-pass membrane protein</topology>
    </subcellularLocation>
    <subcellularLocation>
        <location evidence="1">Nucleus</location>
    </subcellularLocation>
</comment>
<keyword evidence="7 16" id="KW-0812">Transmembrane</keyword>
<feature type="transmembrane region" description="Helical" evidence="18">
    <location>
        <begin position="77"/>
        <end position="98"/>
    </location>
</feature>
<evidence type="ECO:0000256" key="4">
    <source>
        <dbReference type="ARBA" id="ARBA00008845"/>
    </source>
</evidence>
<sequence length="2267" mass="255158">MVVFWRCFHRKERVNTNTSALADAQSSLEREKFYRQRRNTARARMRLLRWIVWMDFAGTTTLHGPAHLSTTRGKTRIYYSLVVTLCSIFFIFHTAHLIRHFKAYPILTAIKYDNMDFQYPDITLCPHSPFTDAQVFADNETSAPIERVYAMAKEKWWRNPDVLNMSPNAYIKRSLLGQFYRNSLKLGKRLFDHVIFCELNGVDCLDQFLVTEHPVYYRCFTLRIKRNPPFPAGPTHGVQIVLHRGSRNAQPLLVLDENEPFLVQSNVAPLNKSNLRPNASLEATFTTKDGFYVVFHEHKTFPNYPLQNMANGLTLRYGRFTRIGLSSMDLNSINLERRPCLFSKHIPKIQLARHDRMSDSNFKSDKPKEDETLSEFEYTQQSCLANFRQLLTQKECGCFSDAYSIPYSARHIGLKYCLDVEQSSSNVIKMPEIIACVHKIENMTDAEIVKSVVPTIPGDGIKGCPLRCDQRDFHVHLHYSSDLKQDFTPERFITYFERVQLLSTNNSFTPHIQLNGQKINSTELIFLDISPISEGVSQVVEDRAYTVIQLLSELGGVSGLYVGITLYTLAELFDLTVRFLMLFVPYIWYQFRYKRQKEQNKSFQALMEQLAILPQSSVHMSDTQDTLAVERFEALMSQWRSERNQVGYVPVEILTQLAELFEEQVNIYYHADPDPLDDRHPLRAQSKCEFGLLLRLISAHDTFFNRLTEYLCCSDDPQNPTVRAAARLLCCIQLGVTISVTVSETDSTVNSLYKFAFSDAEPTNCYALLILGSILDNAELLFVTKQRNIDLVSLIEIIVALQVSVVLERMATYTTALDQDIAQHPTPNNDRDFSRRLGSFSLEPLNWETKLRLCMTYLTSLAEYQDMMPFMYDGGVLKYVYLFLEPKYSSRDVRLTFEALRLLANLLCHRCIHLDFVESEGLELLMKVPRPSVAATAVGVVMYYTSYFEDAMERMCTLRPKLLEDLMSYALWLVECSHPSARCYALYFLNIALCYGAFFRIFTARNGLRYLFNALCVLPIRLTEDQTNVQKDTASWHVVRASLLTIRRYLDISLLRWIDSLDPSLAGVFDEPPKLVLAAGSRLISYTTEQMNRLIALVVSRMRPSTVFPPILELNTLGAIPVLYRIIARNAYAHANWPGRNECTRLAVDILNVMCLSADLAEEIVATDVYSFPGGSSFSGIPPLRVFRSPRRRGRNFVEIITDEVDYDDDDEDQDEENPAGDGGENVEINEANGEDDDEMGVLAGSGPHLPPSLHRGTAELANSNSAPPWRTNNGSSNPTRRGSGHGRRSAQSAGNSRRDFDRLADEPSSEDHVNGLLMLITLIRDDDGWDVAVQKAILSFIGTLVYRPLDEREHPDQPVLASSVMPPNTFSIDLNDSIFVTPKKCGMPSGLLVRGSSSRKRKLDEFHSVGEDSFSPVSQCKSLALTTPESSRPQRCSHGKPSSTPNPTTSAPSVLLRQQMRLWCAVRRQHGLMFLLHQLDVTQPISEADSIRTLACRGLVGMARSEEVRSMLAKLPLFTKSQLQLLMKEPILPDRMVEHAEFCRYATLLMRLVLGSLSDGSLTDGDMSMDRVRRAVIVARTRIQWDQEELLELIWRHLQTKGLHKSAAVLQQEARLRLGNSLPHQLPLFSHDVDSDSEPPTPTAAVNTTTNSIDVSTPTLKVNKLKSLTNSSSSAPKTLRDRLERTPSHKQQLQLSQTGCTMMSGSSGGGGGGNSITTPATGNVGAVSVGGSNATGEAGEMTLSKIVESFLMHQHAQCPYPVSVCPRFSLHHPHRCPEPRIDTWLGPIAGVPSLVVARESLAGCHRMRCAPRRFIRRFIHSRFMPIFTVRDLDNDLYTAAAFGRGSELGEGDDGLFLGTSSGSVCWVNVEEAGLPVELFRAQTSPISRLEHARDGRRLLVCTNWGEPALLVARLEQRDTDCGNTNSASAPFYSNPDRPVYALLLALEMRFAADSGRYAEFSRSGTQNMLVATDGKIAKIFDLTTGERIIDLFSSVKQSNYLMNKATFSVDDHLVLNDGVVWDIRCPGSGSTTRPVHKIDKFQDVVSGVFHPNGLEIVVGSAVWDMRTWRLLHTVQALDKLEATFSENAEVIYAGSFGMDFDDPLDEIVQSGRAAMQSMFRTVDALDYSLIASVDVKHRIEQLAVDRRGLRLALVEKLGDKNVDESLSQCRIYSIGQKRSIRELETEDDDDEEVEDRHDDDDDDDDDDYVHIPLSSSPTSVVTDEDGEDDEEDETMSEGSSESSVGGSESSWETEEEMEVSSFPEEN</sequence>
<keyword evidence="12 18" id="KW-0472">Membrane</keyword>
<evidence type="ECO:0000256" key="5">
    <source>
        <dbReference type="ARBA" id="ARBA00022448"/>
    </source>
</evidence>
<dbReference type="OrthoDB" id="27563at2759"/>
<dbReference type="WBParaSite" id="TTAC_0000874901-mRNA-1">
    <property type="protein sequence ID" value="TTAC_0000874901-mRNA-1"/>
    <property type="gene ID" value="TTAC_0000874901"/>
</dbReference>
<keyword evidence="5 16" id="KW-0813">Transport</keyword>
<feature type="compositionally biased region" description="Low complexity" evidence="17">
    <location>
        <begin position="1442"/>
        <end position="1452"/>
    </location>
</feature>
<feature type="compositionally biased region" description="Acidic residues" evidence="17">
    <location>
        <begin position="2185"/>
        <end position="2208"/>
    </location>
</feature>
<evidence type="ECO:0000256" key="10">
    <source>
        <dbReference type="ARBA" id="ARBA00023053"/>
    </source>
</evidence>
<dbReference type="InterPro" id="IPR033270">
    <property type="entry name" value="VPRBP/DCAF1"/>
</dbReference>
<evidence type="ECO:0000256" key="3">
    <source>
        <dbReference type="ARBA" id="ARBA00004906"/>
    </source>
</evidence>
<evidence type="ECO:0000256" key="11">
    <source>
        <dbReference type="ARBA" id="ARBA00023065"/>
    </source>
</evidence>
<evidence type="ECO:0000256" key="1">
    <source>
        <dbReference type="ARBA" id="ARBA00004123"/>
    </source>
</evidence>
<feature type="compositionally biased region" description="Acidic residues" evidence="17">
    <location>
        <begin position="2223"/>
        <end position="2236"/>
    </location>
</feature>
<dbReference type="InterPro" id="IPR001873">
    <property type="entry name" value="ENaC"/>
</dbReference>
<dbReference type="GO" id="GO:0005272">
    <property type="term" value="F:sodium channel activity"/>
    <property type="evidence" value="ECO:0007669"/>
    <property type="project" value="UniProtKB-KW"/>
</dbReference>
<keyword evidence="6 16" id="KW-0894">Sodium channel</keyword>
<evidence type="ECO:0000256" key="2">
    <source>
        <dbReference type="ARBA" id="ARBA00004141"/>
    </source>
</evidence>
<feature type="compositionally biased region" description="Acidic residues" evidence="17">
    <location>
        <begin position="1201"/>
        <end position="1219"/>
    </location>
</feature>
<keyword evidence="9 18" id="KW-1133">Transmembrane helix</keyword>
<evidence type="ECO:0000256" key="8">
    <source>
        <dbReference type="ARBA" id="ARBA00022786"/>
    </source>
</evidence>
<feature type="compositionally biased region" description="Low complexity" evidence="17">
    <location>
        <begin position="2237"/>
        <end position="2251"/>
    </location>
</feature>
<evidence type="ECO:0000313" key="19">
    <source>
        <dbReference type="EMBL" id="VDM33370.1"/>
    </source>
</evidence>
<dbReference type="Proteomes" id="UP000274429">
    <property type="component" value="Unassembled WGS sequence"/>
</dbReference>
<feature type="region of interest" description="Disordered" evidence="17">
    <location>
        <begin position="1425"/>
        <end position="1452"/>
    </location>
</feature>
<evidence type="ECO:0000313" key="20">
    <source>
        <dbReference type="Proteomes" id="UP000274429"/>
    </source>
</evidence>
<evidence type="ECO:0000313" key="21">
    <source>
        <dbReference type="WBParaSite" id="TTAC_0000874901-mRNA-1"/>
    </source>
</evidence>
<dbReference type="Pfam" id="PF00858">
    <property type="entry name" value="ASC"/>
    <property type="match status" value="1"/>
</dbReference>
<keyword evidence="10" id="KW-0915">Sodium</keyword>
<keyword evidence="14" id="KW-0539">Nucleus</keyword>
<evidence type="ECO:0000256" key="7">
    <source>
        <dbReference type="ARBA" id="ARBA00022692"/>
    </source>
</evidence>
<dbReference type="InterPro" id="IPR015943">
    <property type="entry name" value="WD40/YVTN_repeat-like_dom_sf"/>
</dbReference>
<feature type="region of interest" description="Disordered" evidence="17">
    <location>
        <begin position="1200"/>
        <end position="1310"/>
    </location>
</feature>
<feature type="region of interest" description="Disordered" evidence="17">
    <location>
        <begin position="1628"/>
        <end position="1653"/>
    </location>
</feature>
<feature type="compositionally biased region" description="Polar residues" evidence="17">
    <location>
        <begin position="1261"/>
        <end position="1281"/>
    </location>
</feature>
<reference evidence="21" key="1">
    <citation type="submission" date="2016-04" db="UniProtKB">
        <authorList>
            <consortium name="WormBaseParasite"/>
        </authorList>
    </citation>
    <scope>IDENTIFICATION</scope>
</reference>
<dbReference type="InterPro" id="IPR036322">
    <property type="entry name" value="WD40_repeat_dom_sf"/>
</dbReference>
<proteinExistence type="inferred from homology"/>
<feature type="compositionally biased region" description="Polar residues" evidence="17">
    <location>
        <begin position="1425"/>
        <end position="1435"/>
    </location>
</feature>
<accession>A0A158RF40</accession>
<keyword evidence="15 16" id="KW-0407">Ion channel</keyword>
<dbReference type="SUPFAM" id="SSF50978">
    <property type="entry name" value="WD40 repeat-like"/>
    <property type="match status" value="1"/>
</dbReference>
<organism evidence="21">
    <name type="scientific">Hydatigena taeniaeformis</name>
    <name type="common">Feline tapeworm</name>
    <name type="synonym">Taenia taeniaeformis</name>
    <dbReference type="NCBI Taxonomy" id="6205"/>
    <lineage>
        <taxon>Eukaryota</taxon>
        <taxon>Metazoa</taxon>
        <taxon>Spiralia</taxon>
        <taxon>Lophotrochozoa</taxon>
        <taxon>Platyhelminthes</taxon>
        <taxon>Cestoda</taxon>
        <taxon>Eucestoda</taxon>
        <taxon>Cyclophyllidea</taxon>
        <taxon>Taeniidae</taxon>
        <taxon>Hydatigera</taxon>
    </lineage>
</organism>
<dbReference type="GO" id="GO:0016020">
    <property type="term" value="C:membrane"/>
    <property type="evidence" value="ECO:0007669"/>
    <property type="project" value="UniProtKB-SubCell"/>
</dbReference>
<feature type="compositionally biased region" description="Basic and acidic residues" evidence="17">
    <location>
        <begin position="1679"/>
        <end position="1688"/>
    </location>
</feature>
<evidence type="ECO:0000256" key="18">
    <source>
        <dbReference type="SAM" id="Phobius"/>
    </source>
</evidence>
<dbReference type="EMBL" id="UYWX01020573">
    <property type="protein sequence ID" value="VDM33370.1"/>
    <property type="molecule type" value="Genomic_DNA"/>
</dbReference>
<name>A0A158RF40_HYDTA</name>
<feature type="region of interest" description="Disordered" evidence="17">
    <location>
        <begin position="1665"/>
        <end position="1720"/>
    </location>
</feature>
<feature type="compositionally biased region" description="Low complexity" evidence="17">
    <location>
        <begin position="1665"/>
        <end position="1675"/>
    </location>
</feature>
<evidence type="ECO:0000256" key="6">
    <source>
        <dbReference type="ARBA" id="ARBA00022461"/>
    </source>
</evidence>
<dbReference type="InterPro" id="IPR016024">
    <property type="entry name" value="ARM-type_fold"/>
</dbReference>
<dbReference type="InterPro" id="IPR006594">
    <property type="entry name" value="LisH"/>
</dbReference>
<keyword evidence="20" id="KW-1185">Reference proteome</keyword>
<evidence type="ECO:0000256" key="16">
    <source>
        <dbReference type="RuleBase" id="RU000679"/>
    </source>
</evidence>
<protein>
    <submittedName>
        <fullName evidence="21">LisH domain-containing protein</fullName>
    </submittedName>
</protein>
<dbReference type="Gene3D" id="1.10.287.770">
    <property type="entry name" value="YojJ-like"/>
    <property type="match status" value="1"/>
</dbReference>
<evidence type="ECO:0000256" key="15">
    <source>
        <dbReference type="ARBA" id="ARBA00023303"/>
    </source>
</evidence>
<keyword evidence="13 16" id="KW-0739">Sodium transport</keyword>
<keyword evidence="8" id="KW-0833">Ubl conjugation pathway</keyword>
<comment type="similarity">
    <text evidence="4">Belongs to the VPRBP/DCAF1 family.</text>
</comment>
<feature type="compositionally biased region" description="Basic and acidic residues" evidence="17">
    <location>
        <begin position="1297"/>
        <end position="1310"/>
    </location>
</feature>
<dbReference type="Gene3D" id="2.130.10.10">
    <property type="entry name" value="YVTN repeat-like/Quinoprotein amine dehydrogenase"/>
    <property type="match status" value="1"/>
</dbReference>
<dbReference type="STRING" id="6205.A0A158RF40"/>